<organism evidence="1 2">
    <name type="scientific">Caerostris extrusa</name>
    <name type="common">Bark spider</name>
    <name type="synonym">Caerostris bankana</name>
    <dbReference type="NCBI Taxonomy" id="172846"/>
    <lineage>
        <taxon>Eukaryota</taxon>
        <taxon>Metazoa</taxon>
        <taxon>Ecdysozoa</taxon>
        <taxon>Arthropoda</taxon>
        <taxon>Chelicerata</taxon>
        <taxon>Arachnida</taxon>
        <taxon>Araneae</taxon>
        <taxon>Araneomorphae</taxon>
        <taxon>Entelegynae</taxon>
        <taxon>Araneoidea</taxon>
        <taxon>Araneidae</taxon>
        <taxon>Caerostris</taxon>
    </lineage>
</organism>
<comment type="caution">
    <text evidence="1">The sequence shown here is derived from an EMBL/GenBank/DDBJ whole genome shotgun (WGS) entry which is preliminary data.</text>
</comment>
<proteinExistence type="predicted"/>
<accession>A0AAV4MEQ0</accession>
<protein>
    <submittedName>
        <fullName evidence="1">Uncharacterized protein</fullName>
    </submittedName>
</protein>
<evidence type="ECO:0000313" key="2">
    <source>
        <dbReference type="Proteomes" id="UP001054945"/>
    </source>
</evidence>
<evidence type="ECO:0000313" key="1">
    <source>
        <dbReference type="EMBL" id="GIX69911.1"/>
    </source>
</evidence>
<sequence>MTDSFSVKDLKSFPQLFTPAWKSLFIMFKNPLNILCLIHFICALSNSLEYSKTPVGDLREDLPECQIQKHDVPSTRPGTVETLSKETFTSMEEKDALLHEVTVGFPNKKSSNLRI</sequence>
<reference evidence="1 2" key="1">
    <citation type="submission" date="2021-06" db="EMBL/GenBank/DDBJ databases">
        <title>Caerostris extrusa draft genome.</title>
        <authorList>
            <person name="Kono N."/>
            <person name="Arakawa K."/>
        </authorList>
    </citation>
    <scope>NUCLEOTIDE SEQUENCE [LARGE SCALE GENOMIC DNA]</scope>
</reference>
<keyword evidence="2" id="KW-1185">Reference proteome</keyword>
<dbReference type="EMBL" id="BPLR01002094">
    <property type="protein sequence ID" value="GIX69911.1"/>
    <property type="molecule type" value="Genomic_DNA"/>
</dbReference>
<gene>
    <name evidence="1" type="ORF">CEXT_58221</name>
</gene>
<name>A0AAV4MEQ0_CAEEX</name>
<dbReference type="AlphaFoldDB" id="A0AAV4MEQ0"/>
<dbReference type="Proteomes" id="UP001054945">
    <property type="component" value="Unassembled WGS sequence"/>
</dbReference>